<proteinExistence type="inferred from homology"/>
<evidence type="ECO:0000313" key="7">
    <source>
        <dbReference type="EMBL" id="UYP45212.1"/>
    </source>
</evidence>
<dbReference type="EMBL" id="CP104013">
    <property type="protein sequence ID" value="UYP45212.1"/>
    <property type="molecule type" value="Genomic_DNA"/>
</dbReference>
<dbReference type="PIRSF" id="PIRSF001123">
    <property type="entry name" value="PepA_GA"/>
    <property type="match status" value="1"/>
</dbReference>
<name>A0ABY6HNY3_9ARCH</name>
<keyword evidence="3" id="KW-0645">Protease</keyword>
<evidence type="ECO:0000313" key="8">
    <source>
        <dbReference type="Proteomes" id="UP001208689"/>
    </source>
</evidence>
<dbReference type="SUPFAM" id="SSF101821">
    <property type="entry name" value="Aminopeptidase/glucanase lid domain"/>
    <property type="match status" value="1"/>
</dbReference>
<reference evidence="7" key="1">
    <citation type="submission" date="2022-09" db="EMBL/GenBank/DDBJ databases">
        <title>Actin cytoskeleton and complex cell architecture in an #Asgard archaeon.</title>
        <authorList>
            <person name="Ponce Toledo R.I."/>
            <person name="Schleper C."/>
            <person name="Rodrigues Oliveira T."/>
            <person name="Wollweber F."/>
            <person name="Xu J."/>
            <person name="Rittmann S."/>
            <person name="Klingl A."/>
            <person name="Pilhofer M."/>
        </authorList>
    </citation>
    <scope>NUCLEOTIDE SEQUENCE</scope>
    <source>
        <strain evidence="7">B-35</strain>
    </source>
</reference>
<evidence type="ECO:0000256" key="5">
    <source>
        <dbReference type="ARBA" id="ARBA00022801"/>
    </source>
</evidence>
<dbReference type="GO" id="GO:0004177">
    <property type="term" value="F:aminopeptidase activity"/>
    <property type="evidence" value="ECO:0007669"/>
    <property type="project" value="UniProtKB-KW"/>
</dbReference>
<sequence>MTEELITNIVEIQRKLTSLIGVSGREDLVRDFIYSAMKNFADKVWIDPMGNVLAEKNGSKENGLRIMLDAHMDEVGFMIRYIDEKGFLRFSPLGGIDKRLYPGSRVLIKTTDNKSVSGIIGMPPPHITSAAEREKSPDHFGLFIDIGAKNKDEVEILGIDIGSTGVLDYPFEYIPERGIMRGRGFDDRTGCNVLLQIAKLLSQQAQLENTIVFSFSTTEEVGARGTQAATHNLNPDIGFAIENTIAADVPGVPADKNPTSCGSGPAFTAADHGTIYDHRLLKLLQETAKELNIPWQYKLPTFGGTNAGVFHKMIGGIPAAGVSVPCRYIHSPLAQNLVADVQKTIEVLLVTISKPIELKY</sequence>
<dbReference type="Proteomes" id="UP001208689">
    <property type="component" value="Chromosome"/>
</dbReference>
<evidence type="ECO:0000256" key="2">
    <source>
        <dbReference type="ARBA" id="ARBA00022438"/>
    </source>
</evidence>
<evidence type="ECO:0000256" key="4">
    <source>
        <dbReference type="ARBA" id="ARBA00022723"/>
    </source>
</evidence>
<evidence type="ECO:0000256" key="3">
    <source>
        <dbReference type="ARBA" id="ARBA00022670"/>
    </source>
</evidence>
<keyword evidence="2 7" id="KW-0031">Aminopeptidase</keyword>
<dbReference type="InterPro" id="IPR008007">
    <property type="entry name" value="Peptidase_M42"/>
</dbReference>
<dbReference type="PANTHER" id="PTHR32481:SF7">
    <property type="entry name" value="AMINOPEPTIDASE YHFE-RELATED"/>
    <property type="match status" value="1"/>
</dbReference>
<keyword evidence="5 7" id="KW-0378">Hydrolase</keyword>
<keyword evidence="8" id="KW-1185">Reference proteome</keyword>
<evidence type="ECO:0000256" key="1">
    <source>
        <dbReference type="ARBA" id="ARBA00006272"/>
    </source>
</evidence>
<dbReference type="InterPro" id="IPR023367">
    <property type="entry name" value="Peptidase_M42_dom2"/>
</dbReference>
<keyword evidence="4" id="KW-0479">Metal-binding</keyword>
<dbReference type="PANTHER" id="PTHR32481">
    <property type="entry name" value="AMINOPEPTIDASE"/>
    <property type="match status" value="1"/>
</dbReference>
<comment type="similarity">
    <text evidence="1 6">Belongs to the peptidase M42 family.</text>
</comment>
<dbReference type="Gene3D" id="2.40.30.40">
    <property type="entry name" value="Peptidase M42, domain 2"/>
    <property type="match status" value="1"/>
</dbReference>
<accession>A0ABY6HNY3</accession>
<dbReference type="Pfam" id="PF05343">
    <property type="entry name" value="Peptidase_M42"/>
    <property type="match status" value="1"/>
</dbReference>
<evidence type="ECO:0000256" key="6">
    <source>
        <dbReference type="PIRNR" id="PIRNR001123"/>
    </source>
</evidence>
<organism evidence="7 8">
    <name type="scientific">Candidatus Lokiarchaeum ossiferum</name>
    <dbReference type="NCBI Taxonomy" id="2951803"/>
    <lineage>
        <taxon>Archaea</taxon>
        <taxon>Promethearchaeati</taxon>
        <taxon>Promethearchaeota</taxon>
        <taxon>Promethearchaeia</taxon>
        <taxon>Promethearchaeales</taxon>
        <taxon>Promethearchaeaceae</taxon>
        <taxon>Candidatus Lokiarchaeum</taxon>
    </lineage>
</organism>
<protein>
    <submittedName>
        <fullName evidence="7">Tetrahedral aminopeptidase</fullName>
        <ecNumber evidence="7">3.4.11.-</ecNumber>
    </submittedName>
</protein>
<dbReference type="SUPFAM" id="SSF53187">
    <property type="entry name" value="Zn-dependent exopeptidases"/>
    <property type="match status" value="1"/>
</dbReference>
<dbReference type="Gene3D" id="3.40.630.10">
    <property type="entry name" value="Zn peptidases"/>
    <property type="match status" value="1"/>
</dbReference>
<dbReference type="EC" id="3.4.11.-" evidence="7"/>
<gene>
    <name evidence="7" type="ORF">NEF87_001497</name>
</gene>
<dbReference type="InterPro" id="IPR051464">
    <property type="entry name" value="Peptidase_M42_aminopept"/>
</dbReference>